<dbReference type="NCBIfam" id="NF003670">
    <property type="entry name" value="PRK05293.1"/>
    <property type="match status" value="1"/>
</dbReference>
<dbReference type="GO" id="GO:0008878">
    <property type="term" value="F:glucose-1-phosphate adenylyltransferase activity"/>
    <property type="evidence" value="ECO:0007669"/>
    <property type="project" value="UniProtKB-UniRule"/>
</dbReference>
<evidence type="ECO:0000256" key="6">
    <source>
        <dbReference type="ARBA" id="ARBA00022840"/>
    </source>
</evidence>
<comment type="function">
    <text evidence="9">Involved in the biosynthesis of ADP-glucose, a building block required for the elongation reactions to produce glycogen. Catalyzes the reaction between ATP and alpha-D-glucose 1-phosphate (G1P) to produce pyrophosphate and ADP-Glc.</text>
</comment>
<feature type="binding site" evidence="9">
    <location>
        <position position="191"/>
    </location>
    <ligand>
        <name>alpha-D-glucose 1-phosphate</name>
        <dbReference type="ChEBI" id="CHEBI:58601"/>
    </ligand>
</feature>
<proteinExistence type="inferred from homology"/>
<evidence type="ECO:0000256" key="3">
    <source>
        <dbReference type="ARBA" id="ARBA00022679"/>
    </source>
</evidence>
<evidence type="ECO:0000259" key="11">
    <source>
        <dbReference type="Pfam" id="PF24894"/>
    </source>
</evidence>
<accession>A0A1H0W3U7</accession>
<reference evidence="12 13" key="1">
    <citation type="submission" date="2016-10" db="EMBL/GenBank/DDBJ databases">
        <authorList>
            <person name="de Groot N.N."/>
        </authorList>
    </citation>
    <scope>NUCLEOTIDE SEQUENCE [LARGE SCALE GENOMIC DNA]</scope>
    <source>
        <strain evidence="12 13">DSM 12272</strain>
    </source>
</reference>
<feature type="domain" description="Nucleotidyl transferase" evidence="10">
    <location>
        <begin position="8"/>
        <end position="261"/>
    </location>
</feature>
<comment type="similarity">
    <text evidence="1 9">Belongs to the bacterial/plant glucose-1-phosphate adenylyltransferase family.</text>
</comment>
<dbReference type="UniPathway" id="UPA00164"/>
<dbReference type="PANTHER" id="PTHR43523:SF2">
    <property type="entry name" value="GLUCOSE-1-PHOSPHATE ADENYLYLTRANSFERASE"/>
    <property type="match status" value="1"/>
</dbReference>
<dbReference type="GO" id="GO:0005524">
    <property type="term" value="F:ATP binding"/>
    <property type="evidence" value="ECO:0007669"/>
    <property type="project" value="UniProtKB-KW"/>
</dbReference>
<keyword evidence="3 9" id="KW-0808">Transferase</keyword>
<dbReference type="InterPro" id="IPR011831">
    <property type="entry name" value="ADP-Glc_PPase"/>
</dbReference>
<dbReference type="NCBIfam" id="TIGR02091">
    <property type="entry name" value="glgC"/>
    <property type="match status" value="1"/>
</dbReference>
<dbReference type="RefSeq" id="WP_089973693.1">
    <property type="nucleotide sequence ID" value="NZ_FNJM01000030.1"/>
</dbReference>
<dbReference type="InterPro" id="IPR056818">
    <property type="entry name" value="GlmU/GlgC-like_hexapep"/>
</dbReference>
<dbReference type="AlphaFoldDB" id="A0A1H0W3U7"/>
<dbReference type="InterPro" id="IPR005835">
    <property type="entry name" value="NTP_transferase_dom"/>
</dbReference>
<evidence type="ECO:0000256" key="5">
    <source>
        <dbReference type="ARBA" id="ARBA00022741"/>
    </source>
</evidence>
<dbReference type="PROSITE" id="PS00809">
    <property type="entry name" value="ADP_GLC_PYROPHOSPH_2"/>
    <property type="match status" value="1"/>
</dbReference>
<keyword evidence="13" id="KW-1185">Reference proteome</keyword>
<protein>
    <recommendedName>
        <fullName evidence="9">Glucose-1-phosphate adenylyltransferase</fullName>
        <ecNumber evidence="9">2.7.7.27</ecNumber>
    </recommendedName>
    <alternativeName>
        <fullName evidence="9">ADP-glucose pyrophosphorylase</fullName>
        <shortName evidence="9">ADPGlc PPase</shortName>
    </alternativeName>
    <alternativeName>
        <fullName evidence="9">ADP-glucose synthase</fullName>
    </alternativeName>
</protein>
<keyword evidence="8 9" id="KW-0119">Carbohydrate metabolism</keyword>
<feature type="site" description="Could play a key role in the communication between the regulatory and the substrate sites" evidence="9">
    <location>
        <position position="60"/>
    </location>
</feature>
<dbReference type="PANTHER" id="PTHR43523">
    <property type="entry name" value="GLUCOSE-1-PHOSPHATE ADENYLYLTRANSFERASE-RELATED"/>
    <property type="match status" value="1"/>
</dbReference>
<gene>
    <name evidence="9" type="primary">glgC</name>
    <name evidence="12" type="ORF">SAMN04488529_1307</name>
</gene>
<dbReference type="Gene3D" id="3.90.550.10">
    <property type="entry name" value="Spore Coat Polysaccharide Biosynthesis Protein SpsA, Chain A"/>
    <property type="match status" value="1"/>
</dbReference>
<keyword evidence="5 9" id="KW-0547">Nucleotide-binding</keyword>
<comment type="pathway">
    <text evidence="9">Glycan biosynthesis; glycogen biosynthesis.</text>
</comment>
<evidence type="ECO:0000256" key="8">
    <source>
        <dbReference type="ARBA" id="ARBA00023277"/>
    </source>
</evidence>
<feature type="domain" description="Glucose-1-phosphate adenylyltransferase/Bifunctional protein GlmU-like C-terminal hexapeptide" evidence="11">
    <location>
        <begin position="290"/>
        <end position="359"/>
    </location>
</feature>
<dbReference type="InterPro" id="IPR005836">
    <property type="entry name" value="ADP_Glu_pyroP_CS"/>
</dbReference>
<feature type="site" description="Could play a key role in the communication between the regulatory and the substrate sites" evidence="9">
    <location>
        <position position="99"/>
    </location>
</feature>
<evidence type="ECO:0000256" key="9">
    <source>
        <dbReference type="HAMAP-Rule" id="MF_00624"/>
    </source>
</evidence>
<dbReference type="SUPFAM" id="SSF51161">
    <property type="entry name" value="Trimeric LpxA-like enzymes"/>
    <property type="match status" value="1"/>
</dbReference>
<dbReference type="GO" id="GO:0005978">
    <property type="term" value="P:glycogen biosynthetic process"/>
    <property type="evidence" value="ECO:0007669"/>
    <property type="project" value="UniProtKB-UniRule"/>
</dbReference>
<keyword evidence="2 9" id="KW-0321">Glycogen metabolism</keyword>
<dbReference type="Pfam" id="PF24894">
    <property type="entry name" value="Hexapep_GlmU"/>
    <property type="match status" value="1"/>
</dbReference>
<dbReference type="SUPFAM" id="SSF53448">
    <property type="entry name" value="Nucleotide-diphospho-sugar transferases"/>
    <property type="match status" value="1"/>
</dbReference>
<evidence type="ECO:0000256" key="4">
    <source>
        <dbReference type="ARBA" id="ARBA00022695"/>
    </source>
</evidence>
<evidence type="ECO:0000256" key="7">
    <source>
        <dbReference type="ARBA" id="ARBA00023056"/>
    </source>
</evidence>
<dbReference type="InterPro" id="IPR011004">
    <property type="entry name" value="Trimer_LpxA-like_sf"/>
</dbReference>
<sequence>MGKKEIVAMILAGGQGSRLGVLTKDVAKPAVPFGGKYRIIDFPLSNCSNSGIYTVGVLTQYKPLELNAHIGIGNPWDLDRRDGGVTVLPPYQKEKGGVWYKGTANAIFQNIQYVDGYDPEYVLILSGDHIYKMDYDKMLDFHKEKEADVTIAVINVPEKEASRFGIINTREDLSIYEFEEKPKNPKSTNASMGIYIFKWELLKKYLKEDELNLNSSNDFGKDILPIMLEASAKMMAYPFKGYWKDVGTIESLWEANMDLLNETDELNLHENNWKIYSQNPIRPAQYIGCNAQVLGSLVVEGCIVEGTVENSILSQGVFVGENTVIRDSVIMPNVKIGKNVIIEKAIIGTDVVIGDGYNISNFNEISVIAAGEILECKSTFKNHGIDAKSIEVLEYQYSN</sequence>
<dbReference type="HAMAP" id="MF_00624">
    <property type="entry name" value="GlgC"/>
    <property type="match status" value="1"/>
</dbReference>
<dbReference type="STRING" id="94869.SAMN04488529_1307"/>
<dbReference type="PROSITE" id="PS00810">
    <property type="entry name" value="ADP_GLC_PYROPHOSPH_3"/>
    <property type="match status" value="1"/>
</dbReference>
<evidence type="ECO:0000256" key="2">
    <source>
        <dbReference type="ARBA" id="ARBA00022600"/>
    </source>
</evidence>
<dbReference type="CDD" id="cd04651">
    <property type="entry name" value="LbH_G1P_AT_C"/>
    <property type="match status" value="1"/>
</dbReference>
<feature type="binding site" evidence="9">
    <location>
        <position position="165"/>
    </location>
    <ligand>
        <name>alpha-D-glucose 1-phosphate</name>
        <dbReference type="ChEBI" id="CHEBI:58601"/>
    </ligand>
</feature>
<dbReference type="Gene3D" id="2.160.10.10">
    <property type="entry name" value="Hexapeptide repeat proteins"/>
    <property type="match status" value="1"/>
</dbReference>
<name>A0A1H0W3U7_9CLOT</name>
<evidence type="ECO:0000313" key="13">
    <source>
        <dbReference type="Proteomes" id="UP000198597"/>
    </source>
</evidence>
<keyword evidence="7 9" id="KW-0320">Glycogen biosynthesis</keyword>
<comment type="catalytic activity">
    <reaction evidence="9">
        <text>alpha-D-glucose 1-phosphate + ATP + H(+) = ADP-alpha-D-glucose + diphosphate</text>
        <dbReference type="Rhea" id="RHEA:12120"/>
        <dbReference type="ChEBI" id="CHEBI:15378"/>
        <dbReference type="ChEBI" id="CHEBI:30616"/>
        <dbReference type="ChEBI" id="CHEBI:33019"/>
        <dbReference type="ChEBI" id="CHEBI:57498"/>
        <dbReference type="ChEBI" id="CHEBI:58601"/>
        <dbReference type="EC" id="2.7.7.27"/>
    </reaction>
</comment>
<dbReference type="CDD" id="cd02508">
    <property type="entry name" value="ADP_Glucose_PP"/>
    <property type="match status" value="1"/>
</dbReference>
<feature type="binding site" evidence="9">
    <location>
        <begin position="180"/>
        <end position="181"/>
    </location>
    <ligand>
        <name>alpha-D-glucose 1-phosphate</name>
        <dbReference type="ChEBI" id="CHEBI:58601"/>
    </ligand>
</feature>
<dbReference type="Pfam" id="PF00483">
    <property type="entry name" value="NTP_transferase"/>
    <property type="match status" value="1"/>
</dbReference>
<evidence type="ECO:0000256" key="1">
    <source>
        <dbReference type="ARBA" id="ARBA00010443"/>
    </source>
</evidence>
<organism evidence="12 13">
    <name type="scientific">Clostridium gasigenes</name>
    <dbReference type="NCBI Taxonomy" id="94869"/>
    <lineage>
        <taxon>Bacteria</taxon>
        <taxon>Bacillati</taxon>
        <taxon>Bacillota</taxon>
        <taxon>Clostridia</taxon>
        <taxon>Eubacteriales</taxon>
        <taxon>Clostridiaceae</taxon>
        <taxon>Clostridium</taxon>
    </lineage>
</organism>
<comment type="subunit">
    <text evidence="9">Homotetramer.</text>
</comment>
<dbReference type="InterPro" id="IPR023049">
    <property type="entry name" value="GlgC_bac"/>
</dbReference>
<dbReference type="Proteomes" id="UP000198597">
    <property type="component" value="Unassembled WGS sequence"/>
</dbReference>
<dbReference type="PROSITE" id="PS00808">
    <property type="entry name" value="ADP_GLC_PYROPHOSPH_1"/>
    <property type="match status" value="1"/>
</dbReference>
<dbReference type="OrthoDB" id="9801810at2"/>
<dbReference type="EMBL" id="FNJM01000030">
    <property type="protein sequence ID" value="SDP85175.1"/>
    <property type="molecule type" value="Genomic_DNA"/>
</dbReference>
<evidence type="ECO:0000313" key="12">
    <source>
        <dbReference type="EMBL" id="SDP85175.1"/>
    </source>
</evidence>
<dbReference type="EC" id="2.7.7.27" evidence="9"/>
<keyword evidence="4 9" id="KW-0548">Nucleotidyltransferase</keyword>
<evidence type="ECO:0000259" key="10">
    <source>
        <dbReference type="Pfam" id="PF00483"/>
    </source>
</evidence>
<keyword evidence="6 9" id="KW-0067">ATP-binding</keyword>
<feature type="binding site" evidence="9">
    <location>
        <position position="100"/>
    </location>
    <ligand>
        <name>alpha-D-glucose 1-phosphate</name>
        <dbReference type="ChEBI" id="CHEBI:58601"/>
    </ligand>
</feature>
<dbReference type="InterPro" id="IPR029044">
    <property type="entry name" value="Nucleotide-diphossugar_trans"/>
</dbReference>